<organism evidence="2 3">
    <name type="scientific">Tupaia chinensis</name>
    <name type="common">Chinese tree shrew</name>
    <name type="synonym">Tupaia belangeri chinensis</name>
    <dbReference type="NCBI Taxonomy" id="246437"/>
    <lineage>
        <taxon>Eukaryota</taxon>
        <taxon>Metazoa</taxon>
        <taxon>Chordata</taxon>
        <taxon>Craniata</taxon>
        <taxon>Vertebrata</taxon>
        <taxon>Euteleostomi</taxon>
        <taxon>Mammalia</taxon>
        <taxon>Eutheria</taxon>
        <taxon>Euarchontoglires</taxon>
        <taxon>Scandentia</taxon>
        <taxon>Tupaiidae</taxon>
        <taxon>Tupaia</taxon>
    </lineage>
</organism>
<feature type="compositionally biased region" description="Basic and acidic residues" evidence="1">
    <location>
        <begin position="37"/>
        <end position="49"/>
    </location>
</feature>
<name>L9KYF7_TUPCH</name>
<proteinExistence type="predicted"/>
<dbReference type="AlphaFoldDB" id="L9KYF7"/>
<dbReference type="InParanoid" id="L9KYF7"/>
<evidence type="ECO:0000256" key="1">
    <source>
        <dbReference type="SAM" id="MobiDB-lite"/>
    </source>
</evidence>
<protein>
    <submittedName>
        <fullName evidence="2">Uncharacterized protein</fullName>
    </submittedName>
</protein>
<reference evidence="3" key="2">
    <citation type="journal article" date="2013" name="Nat. Commun.">
        <title>Genome of the Chinese tree shrew.</title>
        <authorList>
            <person name="Fan Y."/>
            <person name="Huang Z.Y."/>
            <person name="Cao C.C."/>
            <person name="Chen C.S."/>
            <person name="Chen Y.X."/>
            <person name="Fan D.D."/>
            <person name="He J."/>
            <person name="Hou H.L."/>
            <person name="Hu L."/>
            <person name="Hu X.T."/>
            <person name="Jiang X.T."/>
            <person name="Lai R."/>
            <person name="Lang Y.S."/>
            <person name="Liang B."/>
            <person name="Liao S.G."/>
            <person name="Mu D."/>
            <person name="Ma Y.Y."/>
            <person name="Niu Y.Y."/>
            <person name="Sun X.Q."/>
            <person name="Xia J.Q."/>
            <person name="Xiao J."/>
            <person name="Xiong Z.Q."/>
            <person name="Xu L."/>
            <person name="Yang L."/>
            <person name="Zhang Y."/>
            <person name="Zhao W."/>
            <person name="Zhao X.D."/>
            <person name="Zheng Y.T."/>
            <person name="Zhou J.M."/>
            <person name="Zhu Y.B."/>
            <person name="Zhang G.J."/>
            <person name="Wang J."/>
            <person name="Yao Y.G."/>
        </authorList>
    </citation>
    <scope>NUCLEOTIDE SEQUENCE [LARGE SCALE GENOMIC DNA]</scope>
</reference>
<dbReference type="EMBL" id="KB320609">
    <property type="protein sequence ID" value="ELW67494.1"/>
    <property type="molecule type" value="Genomic_DNA"/>
</dbReference>
<dbReference type="Proteomes" id="UP000011518">
    <property type="component" value="Unassembled WGS sequence"/>
</dbReference>
<gene>
    <name evidence="2" type="ORF">TREES_T100002776</name>
</gene>
<accession>L9KYF7</accession>
<feature type="compositionally biased region" description="Basic and acidic residues" evidence="1">
    <location>
        <begin position="83"/>
        <end position="97"/>
    </location>
</feature>
<reference evidence="3" key="1">
    <citation type="submission" date="2012-07" db="EMBL/GenBank/DDBJ databases">
        <title>Genome of the Chinese tree shrew, a rising model animal genetically related to primates.</title>
        <authorList>
            <person name="Zhang G."/>
            <person name="Fan Y."/>
            <person name="Yao Y."/>
            <person name="Huang Z."/>
        </authorList>
    </citation>
    <scope>NUCLEOTIDE SEQUENCE [LARGE SCALE GENOMIC DNA]</scope>
</reference>
<feature type="region of interest" description="Disordered" evidence="1">
    <location>
        <begin position="1"/>
        <end position="97"/>
    </location>
</feature>
<evidence type="ECO:0000313" key="3">
    <source>
        <dbReference type="Proteomes" id="UP000011518"/>
    </source>
</evidence>
<evidence type="ECO:0000313" key="2">
    <source>
        <dbReference type="EMBL" id="ELW67494.1"/>
    </source>
</evidence>
<sequence length="128" mass="14152">MLGNTHIGPSSETKRAEGESGTENSEGLLRPFRPRRLREAHFREDRKAEGAASRPMNTEETAEDPVQMLHAYDTCSSSTAETKGPRSDKRNSGTCAEDKFKTRSEETLVSFGLLTDVTAFHLTEEGGY</sequence>
<keyword evidence="3" id="KW-1185">Reference proteome</keyword>